<evidence type="ECO:0000313" key="3">
    <source>
        <dbReference type="Proteomes" id="UP001291623"/>
    </source>
</evidence>
<name>A0AAE1UUX1_9SOLA</name>
<feature type="compositionally biased region" description="Low complexity" evidence="1">
    <location>
        <begin position="81"/>
        <end position="91"/>
    </location>
</feature>
<proteinExistence type="predicted"/>
<reference evidence="2" key="1">
    <citation type="submission" date="2023-12" db="EMBL/GenBank/DDBJ databases">
        <title>Genome assembly of Anisodus tanguticus.</title>
        <authorList>
            <person name="Wang Y.-J."/>
        </authorList>
    </citation>
    <scope>NUCLEOTIDE SEQUENCE</scope>
    <source>
        <strain evidence="2">KB-2021</strain>
        <tissue evidence="2">Leaf</tissue>
    </source>
</reference>
<feature type="region of interest" description="Disordered" evidence="1">
    <location>
        <begin position="61"/>
        <end position="102"/>
    </location>
</feature>
<protein>
    <submittedName>
        <fullName evidence="2">Uncharacterized protein</fullName>
    </submittedName>
</protein>
<dbReference type="EMBL" id="JAVYJV010000024">
    <property type="protein sequence ID" value="KAK4338064.1"/>
    <property type="molecule type" value="Genomic_DNA"/>
</dbReference>
<feature type="compositionally biased region" description="Polar residues" evidence="1">
    <location>
        <begin position="92"/>
        <end position="102"/>
    </location>
</feature>
<dbReference type="Proteomes" id="UP001291623">
    <property type="component" value="Unassembled WGS sequence"/>
</dbReference>
<sequence length="102" mass="11227">MSSVPKMNDDVLAQENQVVVVDDANEMFERDGGGKPNEQEETLTITQNTLYKWGSSSISMHHLKHSDGENAHSVRVEQESKSSTSRASFSSVDNSTTKPSIN</sequence>
<feature type="compositionally biased region" description="Basic and acidic residues" evidence="1">
    <location>
        <begin position="65"/>
        <end position="80"/>
    </location>
</feature>
<evidence type="ECO:0000256" key="1">
    <source>
        <dbReference type="SAM" id="MobiDB-lite"/>
    </source>
</evidence>
<gene>
    <name evidence="2" type="ORF">RND71_042551</name>
</gene>
<dbReference type="AlphaFoldDB" id="A0AAE1UUX1"/>
<comment type="caution">
    <text evidence="2">The sequence shown here is derived from an EMBL/GenBank/DDBJ whole genome shotgun (WGS) entry which is preliminary data.</text>
</comment>
<evidence type="ECO:0000313" key="2">
    <source>
        <dbReference type="EMBL" id="KAK4338064.1"/>
    </source>
</evidence>
<organism evidence="2 3">
    <name type="scientific">Anisodus tanguticus</name>
    <dbReference type="NCBI Taxonomy" id="243964"/>
    <lineage>
        <taxon>Eukaryota</taxon>
        <taxon>Viridiplantae</taxon>
        <taxon>Streptophyta</taxon>
        <taxon>Embryophyta</taxon>
        <taxon>Tracheophyta</taxon>
        <taxon>Spermatophyta</taxon>
        <taxon>Magnoliopsida</taxon>
        <taxon>eudicotyledons</taxon>
        <taxon>Gunneridae</taxon>
        <taxon>Pentapetalae</taxon>
        <taxon>asterids</taxon>
        <taxon>lamiids</taxon>
        <taxon>Solanales</taxon>
        <taxon>Solanaceae</taxon>
        <taxon>Solanoideae</taxon>
        <taxon>Hyoscyameae</taxon>
        <taxon>Anisodus</taxon>
    </lineage>
</organism>
<accession>A0AAE1UUX1</accession>
<keyword evidence="3" id="KW-1185">Reference proteome</keyword>